<feature type="non-terminal residue" evidence="2">
    <location>
        <position position="1"/>
    </location>
</feature>
<feature type="transmembrane region" description="Helical" evidence="1">
    <location>
        <begin position="22"/>
        <end position="47"/>
    </location>
</feature>
<dbReference type="GeneID" id="300582184"/>
<keyword evidence="3" id="KW-1185">Reference proteome</keyword>
<evidence type="ECO:0008006" key="4">
    <source>
        <dbReference type="Google" id="ProtNLM"/>
    </source>
</evidence>
<dbReference type="Proteomes" id="UP001642720">
    <property type="component" value="Unassembled WGS sequence"/>
</dbReference>
<sequence length="68" mass="8008">FTRLTSPIATELIADNAYGESLWFFCFLRLFCRHVFFMMKFSILFAVSTRVPMSLFLEQMRVNTSLDV</sequence>
<evidence type="ECO:0000313" key="3">
    <source>
        <dbReference type="Proteomes" id="UP001642720"/>
    </source>
</evidence>
<evidence type="ECO:0000256" key="1">
    <source>
        <dbReference type="SAM" id="Phobius"/>
    </source>
</evidence>
<keyword evidence="1" id="KW-0472">Membrane</keyword>
<proteinExistence type="predicted"/>
<dbReference type="EMBL" id="PPTA01000030">
    <property type="protein sequence ID" value="TFA97567.1"/>
    <property type="molecule type" value="Genomic_DNA"/>
</dbReference>
<dbReference type="RefSeq" id="XP_073553769.1">
    <property type="nucleotide sequence ID" value="XM_073707734.1"/>
</dbReference>
<organism evidence="2 3">
    <name type="scientific">Trichoderma ghanense</name>
    <dbReference type="NCBI Taxonomy" id="65468"/>
    <lineage>
        <taxon>Eukaryota</taxon>
        <taxon>Fungi</taxon>
        <taxon>Dikarya</taxon>
        <taxon>Ascomycota</taxon>
        <taxon>Pezizomycotina</taxon>
        <taxon>Sordariomycetes</taxon>
        <taxon>Hypocreomycetidae</taxon>
        <taxon>Hypocreales</taxon>
        <taxon>Hypocreaceae</taxon>
        <taxon>Trichoderma</taxon>
    </lineage>
</organism>
<keyword evidence="1" id="KW-1133">Transmembrane helix</keyword>
<gene>
    <name evidence="2" type="ORF">CCMA1212_010699</name>
</gene>
<evidence type="ECO:0000313" key="2">
    <source>
        <dbReference type="EMBL" id="TFA97567.1"/>
    </source>
</evidence>
<protein>
    <recommendedName>
        <fullName evidence="4">Translation elongation factor 1 alpha</fullName>
    </recommendedName>
</protein>
<keyword evidence="1" id="KW-0812">Transmembrane</keyword>
<reference evidence="2 3" key="1">
    <citation type="submission" date="2018-01" db="EMBL/GenBank/DDBJ databases">
        <title>Genome characterization of the sugarcane-associated fungus Trichoderma ghanense CCMA-1212 and their application in lignocelulose bioconversion.</title>
        <authorList>
            <person name="Steindorff A.S."/>
            <person name="Mendes T.D."/>
            <person name="Vilela E.S.D."/>
            <person name="Rodrigues D.S."/>
            <person name="Formighieri E.F."/>
            <person name="Melo I.S."/>
            <person name="Favaro L.C.L."/>
        </authorList>
    </citation>
    <scope>NUCLEOTIDE SEQUENCE [LARGE SCALE GENOMIC DNA]</scope>
    <source>
        <strain evidence="2 3">CCMA-1212</strain>
    </source>
</reference>
<name>A0ABY2GRI0_9HYPO</name>
<accession>A0ABY2GRI0</accession>
<comment type="caution">
    <text evidence="2">The sequence shown here is derived from an EMBL/GenBank/DDBJ whole genome shotgun (WGS) entry which is preliminary data.</text>
</comment>